<accession>A0ABC8S5A6</accession>
<organism evidence="2 3">
    <name type="scientific">Ilex paraguariensis</name>
    <name type="common">yerba mate</name>
    <dbReference type="NCBI Taxonomy" id="185542"/>
    <lineage>
        <taxon>Eukaryota</taxon>
        <taxon>Viridiplantae</taxon>
        <taxon>Streptophyta</taxon>
        <taxon>Embryophyta</taxon>
        <taxon>Tracheophyta</taxon>
        <taxon>Spermatophyta</taxon>
        <taxon>Magnoliopsida</taxon>
        <taxon>eudicotyledons</taxon>
        <taxon>Gunneridae</taxon>
        <taxon>Pentapetalae</taxon>
        <taxon>asterids</taxon>
        <taxon>campanulids</taxon>
        <taxon>Aquifoliales</taxon>
        <taxon>Aquifoliaceae</taxon>
        <taxon>Ilex</taxon>
    </lineage>
</organism>
<comment type="caution">
    <text evidence="2">The sequence shown here is derived from an EMBL/GenBank/DDBJ whole genome shotgun (WGS) entry which is preliminary data.</text>
</comment>
<name>A0ABC8S5A6_9AQUA</name>
<dbReference type="Proteomes" id="UP001642360">
    <property type="component" value="Unassembled WGS sequence"/>
</dbReference>
<proteinExistence type="predicted"/>
<reference evidence="2 3" key="1">
    <citation type="submission" date="2024-02" db="EMBL/GenBank/DDBJ databases">
        <authorList>
            <person name="Vignale AGUSTIN F."/>
            <person name="Sosa J E."/>
            <person name="Modenutti C."/>
        </authorList>
    </citation>
    <scope>NUCLEOTIDE SEQUENCE [LARGE SCALE GENOMIC DNA]</scope>
</reference>
<dbReference type="EMBL" id="CAUOFW020001892">
    <property type="protein sequence ID" value="CAK9149547.1"/>
    <property type="molecule type" value="Genomic_DNA"/>
</dbReference>
<feature type="compositionally biased region" description="Low complexity" evidence="1">
    <location>
        <begin position="40"/>
        <end position="53"/>
    </location>
</feature>
<feature type="region of interest" description="Disordered" evidence="1">
    <location>
        <begin position="17"/>
        <end position="68"/>
    </location>
</feature>
<gene>
    <name evidence="2" type="ORF">ILEXP_LOCUS17599</name>
</gene>
<dbReference type="AlphaFoldDB" id="A0ABC8S5A6"/>
<sequence length="68" mass="7435">MEFLAVMAPQPVDKQLLANRQAQRTSEGGFPTYKRPKFISSKTRSKSSGSPSLPSTPPIAKGHLGERH</sequence>
<protein>
    <submittedName>
        <fullName evidence="2">Uncharacterized protein</fullName>
    </submittedName>
</protein>
<evidence type="ECO:0000313" key="2">
    <source>
        <dbReference type="EMBL" id="CAK9149547.1"/>
    </source>
</evidence>
<evidence type="ECO:0000313" key="3">
    <source>
        <dbReference type="Proteomes" id="UP001642360"/>
    </source>
</evidence>
<evidence type="ECO:0000256" key="1">
    <source>
        <dbReference type="SAM" id="MobiDB-lite"/>
    </source>
</evidence>
<keyword evidence="3" id="KW-1185">Reference proteome</keyword>